<dbReference type="GO" id="GO:0052717">
    <property type="term" value="F:tRNA-specific adenosine-34 deaminase activity"/>
    <property type="evidence" value="ECO:0007669"/>
    <property type="project" value="UniProtKB-EC"/>
</dbReference>
<dbReference type="AlphaFoldDB" id="F8D3C0"/>
<keyword evidence="3" id="KW-1185">Reference proteome</keyword>
<accession>F8D3C0</accession>
<dbReference type="SUPFAM" id="SSF53927">
    <property type="entry name" value="Cytidine deaminase-like"/>
    <property type="match status" value="1"/>
</dbReference>
<name>F8D3C0_HALXS</name>
<reference evidence="2 3" key="1">
    <citation type="journal article" date="2012" name="Stand. Genomic Sci.">
        <title>Complete genome sequence of Halopiger xanaduensis type strain (SH-6(T)).</title>
        <authorList>
            <person name="Anderson I."/>
            <person name="Tindall B.J."/>
            <person name="Rohde M."/>
            <person name="Lucas S."/>
            <person name="Han J."/>
            <person name="Lapidus A."/>
            <person name="Cheng J.F."/>
            <person name="Goodwin L."/>
            <person name="Pitluck S."/>
            <person name="Peters L."/>
            <person name="Pati A."/>
            <person name="Mikhailova N."/>
            <person name="Pagani I."/>
            <person name="Teshima H."/>
            <person name="Han C."/>
            <person name="Tapia R."/>
            <person name="Land M."/>
            <person name="Woyke T."/>
            <person name="Klenk H.P."/>
            <person name="Kyrpides N."/>
            <person name="Ivanova N."/>
        </authorList>
    </citation>
    <scope>NUCLEOTIDE SEQUENCE [LARGE SCALE GENOMIC DNA]</scope>
    <source>
        <strain evidence="3">DSM 18323 / JCM 14033 / SH-6</strain>
    </source>
</reference>
<gene>
    <name evidence="2" type="ordered locus">Halxa_3953</name>
</gene>
<feature type="domain" description="CMP/dCMP-type deaminase" evidence="1">
    <location>
        <begin position="4"/>
        <end position="133"/>
    </location>
</feature>
<dbReference type="HOGENOM" id="CLU_025810_5_1_2"/>
<organism evidence="2 3">
    <name type="scientific">Halopiger xanaduensis (strain DSM 18323 / JCM 14033 / SH-6)</name>
    <dbReference type="NCBI Taxonomy" id="797210"/>
    <lineage>
        <taxon>Archaea</taxon>
        <taxon>Methanobacteriati</taxon>
        <taxon>Methanobacteriota</taxon>
        <taxon>Stenosarchaea group</taxon>
        <taxon>Halobacteria</taxon>
        <taxon>Halobacteriales</taxon>
        <taxon>Natrialbaceae</taxon>
        <taxon>Halopiger</taxon>
    </lineage>
</organism>
<dbReference type="EMBL" id="CP002839">
    <property type="protein sequence ID" value="AEH38558.1"/>
    <property type="molecule type" value="Genomic_DNA"/>
</dbReference>
<dbReference type="PANTHER" id="PTHR11079">
    <property type="entry name" value="CYTOSINE DEAMINASE FAMILY MEMBER"/>
    <property type="match status" value="1"/>
</dbReference>
<dbReference type="STRING" id="797210.Halxa_3953"/>
<dbReference type="Gene3D" id="3.40.140.10">
    <property type="entry name" value="Cytidine Deaminase, domain 2"/>
    <property type="match status" value="1"/>
</dbReference>
<evidence type="ECO:0000259" key="1">
    <source>
        <dbReference type="PROSITE" id="PS51747"/>
    </source>
</evidence>
<evidence type="ECO:0000313" key="2">
    <source>
        <dbReference type="EMBL" id="AEH38558.1"/>
    </source>
</evidence>
<dbReference type="Pfam" id="PF00383">
    <property type="entry name" value="dCMP_cyt_deam_1"/>
    <property type="match status" value="1"/>
</dbReference>
<dbReference type="PANTHER" id="PTHR11079:SF179">
    <property type="entry name" value="TRNA(ADENINE(34)) DEAMINASE, CHLOROPLASTIC"/>
    <property type="match status" value="1"/>
</dbReference>
<dbReference type="GO" id="GO:0002100">
    <property type="term" value="P:tRNA wobble adenosine to inosine editing"/>
    <property type="evidence" value="ECO:0007669"/>
    <property type="project" value="InterPro"/>
</dbReference>
<dbReference type="eggNOG" id="arCOG01488">
    <property type="taxonomic scope" value="Archaea"/>
</dbReference>
<dbReference type="KEGG" id="hxa:Halxa_3953"/>
<dbReference type="CDD" id="cd01285">
    <property type="entry name" value="nucleoside_deaminase"/>
    <property type="match status" value="1"/>
</dbReference>
<dbReference type="GO" id="GO:0046872">
    <property type="term" value="F:metal ion binding"/>
    <property type="evidence" value="ECO:0007669"/>
    <property type="project" value="UniProtKB-KW"/>
</dbReference>
<dbReference type="RefSeq" id="WP_013881444.1">
    <property type="nucleotide sequence ID" value="NC_015666.1"/>
</dbReference>
<dbReference type="InterPro" id="IPR002125">
    <property type="entry name" value="CMP_dCMP_dom"/>
</dbReference>
<dbReference type="PROSITE" id="PS51747">
    <property type="entry name" value="CYT_DCMP_DEAMINASES_2"/>
    <property type="match status" value="1"/>
</dbReference>
<protein>
    <submittedName>
        <fullName evidence="2">CMP/dCMP deaminase zinc-binding protein</fullName>
    </submittedName>
</protein>
<evidence type="ECO:0000313" key="3">
    <source>
        <dbReference type="Proteomes" id="UP000006794"/>
    </source>
</evidence>
<dbReference type="Proteomes" id="UP000006794">
    <property type="component" value="Chromosome"/>
</dbReference>
<dbReference type="InterPro" id="IPR016193">
    <property type="entry name" value="Cytidine_deaminase-like"/>
</dbReference>
<dbReference type="OrthoDB" id="7284at2157"/>
<dbReference type="GeneID" id="10798895"/>
<sequence>MSTGTDTEYIREAIELAREAVTDGNTPYGSLLVVGDTVVKRSRNTTVTESDITAHPELKLARWAARELDAADRDDCTMYTSTEPCEMCATAIHYAGLDRVVYSVYGKSVANVRGKAKSGIPCEEVIDRKGGSTDVEGPILETEGKRVHEEFY</sequence>
<proteinExistence type="predicted"/>